<name>A0ACB9WAW2_CHAAC</name>
<dbReference type="EMBL" id="CM043801">
    <property type="protein sequence ID" value="KAI4809786.1"/>
    <property type="molecule type" value="Genomic_DNA"/>
</dbReference>
<protein>
    <submittedName>
        <fullName evidence="1">Uncharacterized protein</fullName>
    </submittedName>
</protein>
<feature type="non-terminal residue" evidence="1">
    <location>
        <position position="1"/>
    </location>
</feature>
<sequence>DPAIGDGVTRHFFATIMSKLQAGFEMKFGPWKNLQTSQAVTKGFKRDTDLASADGEERHDSPSLSKSI</sequence>
<reference evidence="1" key="1">
    <citation type="submission" date="2022-05" db="EMBL/GenBank/DDBJ databases">
        <title>Chromosome-level genome of Chaenocephalus aceratus.</title>
        <authorList>
            <person name="Park H."/>
        </authorList>
    </citation>
    <scope>NUCLEOTIDE SEQUENCE</scope>
    <source>
        <strain evidence="1">KU_202001</strain>
    </source>
</reference>
<evidence type="ECO:0000313" key="1">
    <source>
        <dbReference type="EMBL" id="KAI4809786.1"/>
    </source>
</evidence>
<comment type="caution">
    <text evidence="1">The sequence shown here is derived from an EMBL/GenBank/DDBJ whole genome shotgun (WGS) entry which is preliminary data.</text>
</comment>
<accession>A0ACB9WAW2</accession>
<dbReference type="Proteomes" id="UP001057452">
    <property type="component" value="Chromosome 17"/>
</dbReference>
<evidence type="ECO:0000313" key="2">
    <source>
        <dbReference type="Proteomes" id="UP001057452"/>
    </source>
</evidence>
<proteinExistence type="predicted"/>
<gene>
    <name evidence="1" type="ORF">KUCAC02_018651</name>
</gene>
<organism evidence="1 2">
    <name type="scientific">Chaenocephalus aceratus</name>
    <name type="common">Blackfin icefish</name>
    <name type="synonym">Chaenichthys aceratus</name>
    <dbReference type="NCBI Taxonomy" id="36190"/>
    <lineage>
        <taxon>Eukaryota</taxon>
        <taxon>Metazoa</taxon>
        <taxon>Chordata</taxon>
        <taxon>Craniata</taxon>
        <taxon>Vertebrata</taxon>
        <taxon>Euteleostomi</taxon>
        <taxon>Actinopterygii</taxon>
        <taxon>Neopterygii</taxon>
        <taxon>Teleostei</taxon>
        <taxon>Neoteleostei</taxon>
        <taxon>Acanthomorphata</taxon>
        <taxon>Eupercaria</taxon>
        <taxon>Perciformes</taxon>
        <taxon>Notothenioidei</taxon>
        <taxon>Channichthyidae</taxon>
        <taxon>Chaenocephalus</taxon>
    </lineage>
</organism>
<keyword evidence="2" id="KW-1185">Reference proteome</keyword>